<feature type="compositionally biased region" description="Low complexity" evidence="2">
    <location>
        <begin position="16"/>
        <end position="26"/>
    </location>
</feature>
<dbReference type="PANTHER" id="PTHR33680:SF1">
    <property type="entry name" value="OS05G0489500 PROTEIN"/>
    <property type="match status" value="1"/>
</dbReference>
<dbReference type="AlphaFoldDB" id="A0A9W7LQM0"/>
<keyword evidence="1" id="KW-0862">Zinc</keyword>
<reference evidence="4" key="1">
    <citation type="submission" date="2023-05" db="EMBL/GenBank/DDBJ databases">
        <title>Genome and transcriptome analyses reveal genes involved in the formation of fine ridges on petal epidermal cells in Hibiscus trionum.</title>
        <authorList>
            <person name="Koshimizu S."/>
            <person name="Masuda S."/>
            <person name="Ishii T."/>
            <person name="Shirasu K."/>
            <person name="Hoshino A."/>
            <person name="Arita M."/>
        </authorList>
    </citation>
    <scope>NUCLEOTIDE SEQUENCE</scope>
    <source>
        <strain evidence="4">Hamamatsu line</strain>
    </source>
</reference>
<evidence type="ECO:0000256" key="1">
    <source>
        <dbReference type="PROSITE-ProRule" id="PRU00047"/>
    </source>
</evidence>
<dbReference type="InterPro" id="IPR001878">
    <property type="entry name" value="Znf_CCHC"/>
</dbReference>
<dbReference type="Gene3D" id="4.10.60.10">
    <property type="entry name" value="Zinc finger, CCHC-type"/>
    <property type="match status" value="1"/>
</dbReference>
<gene>
    <name evidence="4" type="ORF">HRI_001007700</name>
</gene>
<evidence type="ECO:0000313" key="4">
    <source>
        <dbReference type="EMBL" id="GMI73384.1"/>
    </source>
</evidence>
<dbReference type="PROSITE" id="PS50158">
    <property type="entry name" value="ZF_CCHC"/>
    <property type="match status" value="1"/>
</dbReference>
<dbReference type="PANTHER" id="PTHR33680">
    <property type="entry name" value="OS07G0190500 PROTEIN"/>
    <property type="match status" value="1"/>
</dbReference>
<dbReference type="Proteomes" id="UP001165190">
    <property type="component" value="Unassembled WGS sequence"/>
</dbReference>
<dbReference type="GO" id="GO:0008270">
    <property type="term" value="F:zinc ion binding"/>
    <property type="evidence" value="ECO:0007669"/>
    <property type="project" value="UniProtKB-KW"/>
</dbReference>
<dbReference type="OrthoDB" id="2425403at2759"/>
<evidence type="ECO:0000313" key="5">
    <source>
        <dbReference type="Proteomes" id="UP001165190"/>
    </source>
</evidence>
<proteinExistence type="predicted"/>
<feature type="domain" description="CCHC-type" evidence="3">
    <location>
        <begin position="35"/>
        <end position="51"/>
    </location>
</feature>
<keyword evidence="5" id="KW-1185">Reference proteome</keyword>
<keyword evidence="1" id="KW-0863">Zinc-finger</keyword>
<name>A0A9W7LQM0_HIBTR</name>
<dbReference type="SMART" id="SM00343">
    <property type="entry name" value="ZnF_C2HC"/>
    <property type="match status" value="1"/>
</dbReference>
<dbReference type="GO" id="GO:0003676">
    <property type="term" value="F:nucleic acid binding"/>
    <property type="evidence" value="ECO:0007669"/>
    <property type="project" value="InterPro"/>
</dbReference>
<feature type="region of interest" description="Disordered" evidence="2">
    <location>
        <begin position="1"/>
        <end position="26"/>
    </location>
</feature>
<organism evidence="4 5">
    <name type="scientific">Hibiscus trionum</name>
    <name type="common">Flower of an hour</name>
    <dbReference type="NCBI Taxonomy" id="183268"/>
    <lineage>
        <taxon>Eukaryota</taxon>
        <taxon>Viridiplantae</taxon>
        <taxon>Streptophyta</taxon>
        <taxon>Embryophyta</taxon>
        <taxon>Tracheophyta</taxon>
        <taxon>Spermatophyta</taxon>
        <taxon>Magnoliopsida</taxon>
        <taxon>eudicotyledons</taxon>
        <taxon>Gunneridae</taxon>
        <taxon>Pentapetalae</taxon>
        <taxon>rosids</taxon>
        <taxon>malvids</taxon>
        <taxon>Malvales</taxon>
        <taxon>Malvaceae</taxon>
        <taxon>Malvoideae</taxon>
        <taxon>Hibiscus</taxon>
    </lineage>
</organism>
<feature type="region of interest" description="Disordered" evidence="2">
    <location>
        <begin position="48"/>
        <end position="67"/>
    </location>
</feature>
<feature type="region of interest" description="Disordered" evidence="2">
    <location>
        <begin position="179"/>
        <end position="213"/>
    </location>
</feature>
<dbReference type="SUPFAM" id="SSF57756">
    <property type="entry name" value="Retrovirus zinc finger-like domains"/>
    <property type="match status" value="1"/>
</dbReference>
<feature type="compositionally biased region" description="Basic and acidic residues" evidence="2">
    <location>
        <begin position="179"/>
        <end position="204"/>
    </location>
</feature>
<sequence>MGAEFERRGEDGGQDPSSVVTVSTPPLSLRKLKDKCFRCGKQGHWAQNCPSSTPTKKPPSHPSTPPPDVHHFPVLRCHCGVASTLCVSRSETSYGRRYYARNCDCGHTKGSWPGRSFYKWCEDVKAPLCRCGAGACTINFREDSYGNYVKYYTCRIRTGHGSCGFLLFESLPSSLPRSMELDERRSISQHGEPPHSRSCEDERSVPSSSNRNIVMHEVETSTSAVGKGHRVSRLMSSSDIRSRQIEFQSRISAAGNSSNGCKALQIMGRCVNGWVGRLAFPPPRALADPPLWHFFRCLLPSFDPILVSEYANISVSESSCIIPQSHSNAEVDEESQNVLGHNTQLLAVPLGTSSRKRSLAFMQGSIENPMWKEVGKYLLSKDLSLLASTEPSDHNTMLLAANDTLASPLIECEPSAECPMKSNQCISRVAGMELALQNNCNQQEPTIQRNIESVPQVASHFKEMLHQIGELETFLLNIAKDLGQSMRSMQATYQELTKALKLPQAEVEQCMVGTALDEASSSSSEIYRLAGRKRQKMVE</sequence>
<dbReference type="EMBL" id="BSYR01000010">
    <property type="protein sequence ID" value="GMI73384.1"/>
    <property type="molecule type" value="Genomic_DNA"/>
</dbReference>
<comment type="caution">
    <text evidence="4">The sequence shown here is derived from an EMBL/GenBank/DDBJ whole genome shotgun (WGS) entry which is preliminary data.</text>
</comment>
<feature type="compositionally biased region" description="Pro residues" evidence="2">
    <location>
        <begin position="56"/>
        <end position="67"/>
    </location>
</feature>
<dbReference type="Pfam" id="PF00098">
    <property type="entry name" value="zf-CCHC"/>
    <property type="match status" value="1"/>
</dbReference>
<accession>A0A9W7LQM0</accession>
<evidence type="ECO:0000256" key="2">
    <source>
        <dbReference type="SAM" id="MobiDB-lite"/>
    </source>
</evidence>
<feature type="compositionally biased region" description="Basic and acidic residues" evidence="2">
    <location>
        <begin position="1"/>
        <end position="11"/>
    </location>
</feature>
<protein>
    <recommendedName>
        <fullName evidence="3">CCHC-type domain-containing protein</fullName>
    </recommendedName>
</protein>
<dbReference type="InterPro" id="IPR036875">
    <property type="entry name" value="Znf_CCHC_sf"/>
</dbReference>
<keyword evidence="1" id="KW-0479">Metal-binding</keyword>
<evidence type="ECO:0000259" key="3">
    <source>
        <dbReference type="PROSITE" id="PS50158"/>
    </source>
</evidence>